<dbReference type="GO" id="GO:0016779">
    <property type="term" value="F:nucleotidyltransferase activity"/>
    <property type="evidence" value="ECO:0007669"/>
    <property type="project" value="UniProtKB-KW"/>
</dbReference>
<evidence type="ECO:0000256" key="4">
    <source>
        <dbReference type="ARBA" id="ARBA00022695"/>
    </source>
</evidence>
<keyword evidence="6" id="KW-0547">Nucleotide-binding</keyword>
<keyword evidence="3" id="KW-0808">Transferase</keyword>
<dbReference type="PROSITE" id="PS50943">
    <property type="entry name" value="HTH_CROC1"/>
    <property type="match status" value="1"/>
</dbReference>
<dbReference type="InterPro" id="IPR010982">
    <property type="entry name" value="Lambda_DNA-bd_dom_sf"/>
</dbReference>
<evidence type="ECO:0000256" key="9">
    <source>
        <dbReference type="ARBA" id="ARBA00038276"/>
    </source>
</evidence>
<dbReference type="InterPro" id="IPR001387">
    <property type="entry name" value="Cro/C1-type_HTH"/>
</dbReference>
<comment type="similarity">
    <text evidence="9">Belongs to the MntA antitoxin family.</text>
</comment>
<feature type="domain" description="HTH cro/C1-type" evidence="10">
    <location>
        <begin position="15"/>
        <end position="69"/>
    </location>
</feature>
<evidence type="ECO:0000256" key="1">
    <source>
        <dbReference type="ARBA" id="ARBA00001946"/>
    </source>
</evidence>
<dbReference type="RefSeq" id="WP_183357050.1">
    <property type="nucleotide sequence ID" value="NZ_BAABKR010000005.1"/>
</dbReference>
<dbReference type="EMBL" id="JACIBT010000001">
    <property type="protein sequence ID" value="MBB3666620.1"/>
    <property type="molecule type" value="Genomic_DNA"/>
</dbReference>
<name>A0A7W5XK88_9MICC</name>
<dbReference type="Gene3D" id="3.30.460.10">
    <property type="entry name" value="Beta Polymerase, domain 2"/>
    <property type="match status" value="1"/>
</dbReference>
<dbReference type="SUPFAM" id="SSF47413">
    <property type="entry name" value="lambda repressor-like DNA-binding domains"/>
    <property type="match status" value="1"/>
</dbReference>
<evidence type="ECO:0000256" key="2">
    <source>
        <dbReference type="ARBA" id="ARBA00022649"/>
    </source>
</evidence>
<sequence>MEDVPLSEMGPQEFLRTRRRALGISQHELAQRAGTAQSVIAAIERVQRRLTPTMETKLRRLMRAHPADLLQKHRDQVLAEAAAFGFTNVRVFGSIARGDATEDSDIDLFVDFDDPETGDIFDLFRLGDRLENLLAVPVDVKLAPSYLDRAPRAAEAVQGAVAI</sequence>
<dbReference type="PANTHER" id="PTHR33571">
    <property type="entry name" value="SSL8005 PROTEIN"/>
    <property type="match status" value="1"/>
</dbReference>
<evidence type="ECO:0000256" key="8">
    <source>
        <dbReference type="ARBA" id="ARBA00022842"/>
    </source>
</evidence>
<dbReference type="PANTHER" id="PTHR33571:SF14">
    <property type="entry name" value="PROTEIN ADENYLYLTRANSFERASE MJ0435-RELATED"/>
    <property type="match status" value="1"/>
</dbReference>
<comment type="caution">
    <text evidence="11">The sequence shown here is derived from an EMBL/GenBank/DDBJ whole genome shotgun (WGS) entry which is preliminary data.</text>
</comment>
<evidence type="ECO:0000256" key="6">
    <source>
        <dbReference type="ARBA" id="ARBA00022741"/>
    </source>
</evidence>
<dbReference type="GO" id="GO:0005524">
    <property type="term" value="F:ATP binding"/>
    <property type="evidence" value="ECO:0007669"/>
    <property type="project" value="UniProtKB-KW"/>
</dbReference>
<keyword evidence="5" id="KW-0479">Metal-binding</keyword>
<reference evidence="11 12" key="1">
    <citation type="submission" date="2020-08" db="EMBL/GenBank/DDBJ databases">
        <title>Sequencing the genomes of 1000 actinobacteria strains.</title>
        <authorList>
            <person name="Klenk H.-P."/>
        </authorList>
    </citation>
    <scope>NUCLEOTIDE SEQUENCE [LARGE SCALE GENOMIC DNA]</scope>
    <source>
        <strain evidence="11 12">DSM 28238</strain>
    </source>
</reference>
<dbReference type="InterPro" id="IPR002934">
    <property type="entry name" value="Polymerase_NTP_transf_dom"/>
</dbReference>
<dbReference type="Pfam" id="PF01381">
    <property type="entry name" value="HTH_3"/>
    <property type="match status" value="1"/>
</dbReference>
<evidence type="ECO:0000313" key="12">
    <source>
        <dbReference type="Proteomes" id="UP000547528"/>
    </source>
</evidence>
<dbReference type="Proteomes" id="UP000547528">
    <property type="component" value="Unassembled WGS sequence"/>
</dbReference>
<dbReference type="InterPro" id="IPR052038">
    <property type="entry name" value="Type-VII_TA_antitoxin"/>
</dbReference>
<evidence type="ECO:0000256" key="3">
    <source>
        <dbReference type="ARBA" id="ARBA00022679"/>
    </source>
</evidence>
<protein>
    <recommendedName>
        <fullName evidence="10">HTH cro/C1-type domain-containing protein</fullName>
    </recommendedName>
</protein>
<gene>
    <name evidence="11" type="ORF">FHX47_000213</name>
</gene>
<accession>A0A7W5XK88</accession>
<keyword evidence="8" id="KW-0460">Magnesium</keyword>
<comment type="cofactor">
    <cofactor evidence="1">
        <name>Mg(2+)</name>
        <dbReference type="ChEBI" id="CHEBI:18420"/>
    </cofactor>
</comment>
<keyword evidence="12" id="KW-1185">Reference proteome</keyword>
<dbReference type="Pfam" id="PF01909">
    <property type="entry name" value="NTP_transf_2"/>
    <property type="match status" value="1"/>
</dbReference>
<dbReference type="SMART" id="SM00530">
    <property type="entry name" value="HTH_XRE"/>
    <property type="match status" value="1"/>
</dbReference>
<evidence type="ECO:0000256" key="7">
    <source>
        <dbReference type="ARBA" id="ARBA00022840"/>
    </source>
</evidence>
<dbReference type="SUPFAM" id="SSF81301">
    <property type="entry name" value="Nucleotidyltransferase"/>
    <property type="match status" value="1"/>
</dbReference>
<dbReference type="GO" id="GO:0046872">
    <property type="term" value="F:metal ion binding"/>
    <property type="evidence" value="ECO:0007669"/>
    <property type="project" value="UniProtKB-KW"/>
</dbReference>
<evidence type="ECO:0000313" key="11">
    <source>
        <dbReference type="EMBL" id="MBB3666620.1"/>
    </source>
</evidence>
<proteinExistence type="inferred from homology"/>
<keyword evidence="4" id="KW-0548">Nucleotidyltransferase</keyword>
<keyword evidence="7" id="KW-0067">ATP-binding</keyword>
<evidence type="ECO:0000259" key="10">
    <source>
        <dbReference type="PROSITE" id="PS50943"/>
    </source>
</evidence>
<dbReference type="AlphaFoldDB" id="A0A7W5XK88"/>
<dbReference type="CDD" id="cd00093">
    <property type="entry name" value="HTH_XRE"/>
    <property type="match status" value="1"/>
</dbReference>
<keyword evidence="2" id="KW-1277">Toxin-antitoxin system</keyword>
<dbReference type="CDD" id="cd05403">
    <property type="entry name" value="NT_KNTase_like"/>
    <property type="match status" value="1"/>
</dbReference>
<organism evidence="11 12">
    <name type="scientific">Garicola koreensis</name>
    <dbReference type="NCBI Taxonomy" id="1262554"/>
    <lineage>
        <taxon>Bacteria</taxon>
        <taxon>Bacillati</taxon>
        <taxon>Actinomycetota</taxon>
        <taxon>Actinomycetes</taxon>
        <taxon>Micrococcales</taxon>
        <taxon>Micrococcaceae</taxon>
        <taxon>Garicola</taxon>
    </lineage>
</organism>
<dbReference type="GO" id="GO:0003677">
    <property type="term" value="F:DNA binding"/>
    <property type="evidence" value="ECO:0007669"/>
    <property type="project" value="InterPro"/>
</dbReference>
<dbReference type="Gene3D" id="1.10.260.40">
    <property type="entry name" value="lambda repressor-like DNA-binding domains"/>
    <property type="match status" value="1"/>
</dbReference>
<evidence type="ECO:0000256" key="5">
    <source>
        <dbReference type="ARBA" id="ARBA00022723"/>
    </source>
</evidence>
<dbReference type="InterPro" id="IPR043519">
    <property type="entry name" value="NT_sf"/>
</dbReference>